<proteinExistence type="predicted"/>
<comment type="caution">
    <text evidence="1">The sequence shown here is derived from an EMBL/GenBank/DDBJ whole genome shotgun (WGS) entry which is preliminary data.</text>
</comment>
<dbReference type="SUPFAM" id="SSF56349">
    <property type="entry name" value="DNA breaking-rejoining enzymes"/>
    <property type="match status" value="1"/>
</dbReference>
<dbReference type="AlphaFoldDB" id="A0A4Q0HWQ3"/>
<reference evidence="1 2" key="1">
    <citation type="submission" date="2017-03" db="EMBL/GenBank/DDBJ databases">
        <title>Pseudomonas azotoformans: Salt tolerant bacteria having multiple plant growth promoting attributes.</title>
        <authorList>
            <person name="Srivastava A.K."/>
            <person name="Sharma A."/>
            <person name="Srivastava A.K."/>
            <person name="Jamali H."/>
            <person name="Yadav J."/>
            <person name="Srivastava R."/>
            <person name="Kashyap P.L."/>
            <person name="Chakdar H."/>
            <person name="Saxena A.K."/>
        </authorList>
    </citation>
    <scope>NUCLEOTIDE SEQUENCE [LARGE SCALE GENOMIC DNA]</scope>
    <source>
        <strain evidence="1 2">SC 14</strain>
    </source>
</reference>
<dbReference type="GO" id="GO:0003677">
    <property type="term" value="F:DNA binding"/>
    <property type="evidence" value="ECO:0007669"/>
    <property type="project" value="InterPro"/>
</dbReference>
<accession>A0A4Q0HWQ3</accession>
<sequence>MNAPSKLGFLNEPRMAPAEAFRKASWLTTDFNASIWSVNFNGDPILLNWKVALDNNSYLTDDENLDLLNGLKYSLIGATRNSLVEMANSQSVETLRRKFHAAVGVIDCLLIHATGLKLLSAGLAGLSEGDMKWILNKLSSESSVAEALYDWSGKLCEYAQVLLNEIPGATISSILEVNPSMLEISSTQLESNELDVSVENIPRIRAALYYKGHYDGHRGAGYTVNSVRISNEIYKNTIRGSMAKPRHEILSFYPLGESYKREMEGVRVTSSSGSLMAESQYRLFYNFLYGMGLLKNLGVPGPSERVLDGIKGYTPELAKPGRFVTVPSGTIFKLFKGAVEFHYELGPLVVEGFCRLARYCDEHDKSLTSLTDEQVVSIIGSDLERHGVTKLGLGCRNTSDVDGSGLENRKGAKEDYFGRLRSNVGLLELVYVYIGVIQFVVGLLMARRIDELLQIPSAQAFDSTSTWLMFRREKSTTNTYGLRKYDARPIDPLAVQMLAQLVRLQEELIDAGFSAEAPTIFSVPSLHGRKVLYSATKTSMNTCFDFLCDYFESEVNEVGLRYYVRQHQLRRVAALLFFHAYGKGRIDTLRWILGHNDIEHAWRYITDATDGASLRGAEAQIIAENFFTGDVHNYKSLRALMKEQFGTDDVRLVDQESFSEHLEHLMSKGIVKFEPVFVLGAYGKEMQVLVHVKGA</sequence>
<dbReference type="EMBL" id="MZZJ01000005">
    <property type="protein sequence ID" value="RXE52299.1"/>
    <property type="molecule type" value="Genomic_DNA"/>
</dbReference>
<evidence type="ECO:0000313" key="1">
    <source>
        <dbReference type="EMBL" id="RXE52299.1"/>
    </source>
</evidence>
<gene>
    <name evidence="1" type="ORF">B4O85_13115</name>
</gene>
<protein>
    <recommendedName>
        <fullName evidence="3">Integrase</fullName>
    </recommendedName>
</protein>
<organism evidence="1 2">
    <name type="scientific">Pseudomonas azotoformans</name>
    <dbReference type="NCBI Taxonomy" id="47878"/>
    <lineage>
        <taxon>Bacteria</taxon>
        <taxon>Pseudomonadati</taxon>
        <taxon>Pseudomonadota</taxon>
        <taxon>Gammaproteobacteria</taxon>
        <taxon>Pseudomonadales</taxon>
        <taxon>Pseudomonadaceae</taxon>
        <taxon>Pseudomonas</taxon>
    </lineage>
</organism>
<evidence type="ECO:0008006" key="3">
    <source>
        <dbReference type="Google" id="ProtNLM"/>
    </source>
</evidence>
<dbReference type="Proteomes" id="UP000290481">
    <property type="component" value="Unassembled WGS sequence"/>
</dbReference>
<dbReference type="InterPro" id="IPR011010">
    <property type="entry name" value="DNA_brk_join_enz"/>
</dbReference>
<name>A0A4Q0HWQ3_PSEAZ</name>
<evidence type="ECO:0000313" key="2">
    <source>
        <dbReference type="Proteomes" id="UP000290481"/>
    </source>
</evidence>